<feature type="domain" description="C2H2-type" evidence="9">
    <location>
        <begin position="514"/>
        <end position="541"/>
    </location>
</feature>
<dbReference type="eggNOG" id="KOG1721">
    <property type="taxonomic scope" value="Eukaryota"/>
</dbReference>
<feature type="domain" description="C2H2-type" evidence="9">
    <location>
        <begin position="367"/>
        <end position="394"/>
    </location>
</feature>
<evidence type="ECO:0000313" key="12">
    <source>
        <dbReference type="WormBase" id="CBG08513"/>
    </source>
</evidence>
<dbReference type="FunCoup" id="A8X6R2">
    <property type="interactions" value="1"/>
</dbReference>
<dbReference type="SUPFAM" id="SSF48695">
    <property type="entry name" value="Multiheme cytochromes"/>
    <property type="match status" value="1"/>
</dbReference>
<dbReference type="InterPro" id="IPR036280">
    <property type="entry name" value="Multihaem_cyt_sf"/>
</dbReference>
<evidence type="ECO:0000313" key="11">
    <source>
        <dbReference type="Proteomes" id="UP000008549"/>
    </source>
</evidence>
<evidence type="ECO:0000256" key="8">
    <source>
        <dbReference type="SAM" id="MobiDB-lite"/>
    </source>
</evidence>
<dbReference type="PANTHER" id="PTHR24381">
    <property type="entry name" value="ZINC FINGER PROTEIN"/>
    <property type="match status" value="1"/>
</dbReference>
<dbReference type="Pfam" id="PF00096">
    <property type="entry name" value="zf-C2H2"/>
    <property type="match status" value="6"/>
</dbReference>
<feature type="region of interest" description="Disordered" evidence="8">
    <location>
        <begin position="1302"/>
        <end position="1321"/>
    </location>
</feature>
<evidence type="ECO:0000313" key="10">
    <source>
        <dbReference type="EMBL" id="CAP28323.2"/>
    </source>
</evidence>
<organism evidence="10 11">
    <name type="scientific">Caenorhabditis briggsae</name>
    <dbReference type="NCBI Taxonomy" id="6238"/>
    <lineage>
        <taxon>Eukaryota</taxon>
        <taxon>Metazoa</taxon>
        <taxon>Ecdysozoa</taxon>
        <taxon>Nematoda</taxon>
        <taxon>Chromadorea</taxon>
        <taxon>Rhabditida</taxon>
        <taxon>Rhabditina</taxon>
        <taxon>Rhabditomorpha</taxon>
        <taxon>Rhabditoidea</taxon>
        <taxon>Rhabditidae</taxon>
        <taxon>Peloderinae</taxon>
        <taxon>Caenorhabditis</taxon>
    </lineage>
</organism>
<evidence type="ECO:0000259" key="9">
    <source>
        <dbReference type="PROSITE" id="PS50157"/>
    </source>
</evidence>
<evidence type="ECO:0000256" key="1">
    <source>
        <dbReference type="ARBA" id="ARBA00004123"/>
    </source>
</evidence>
<dbReference type="SMART" id="SM00355">
    <property type="entry name" value="ZnF_C2H2"/>
    <property type="match status" value="21"/>
</dbReference>
<dbReference type="FunFam" id="3.30.160.60:FF:002539">
    <property type="entry name" value="GD10244"/>
    <property type="match status" value="1"/>
</dbReference>
<keyword evidence="5" id="KW-0862">Zinc</keyword>
<reference evidence="10 11" key="1">
    <citation type="journal article" date="2003" name="PLoS Biol.">
        <title>The genome sequence of Caenorhabditis briggsae: a platform for comparative genomics.</title>
        <authorList>
            <person name="Stein L.D."/>
            <person name="Bao Z."/>
            <person name="Blasiar D."/>
            <person name="Blumenthal T."/>
            <person name="Brent M.R."/>
            <person name="Chen N."/>
            <person name="Chinwalla A."/>
            <person name="Clarke L."/>
            <person name="Clee C."/>
            <person name="Coghlan A."/>
            <person name="Coulson A."/>
            <person name="D'Eustachio P."/>
            <person name="Fitch D.H."/>
            <person name="Fulton L.A."/>
            <person name="Fulton R.E."/>
            <person name="Griffiths-Jones S."/>
            <person name="Harris T.W."/>
            <person name="Hillier L.W."/>
            <person name="Kamath R."/>
            <person name="Kuwabara P.E."/>
            <person name="Mardis E.R."/>
            <person name="Marra M.A."/>
            <person name="Miner T.L."/>
            <person name="Minx P."/>
            <person name="Mullikin J.C."/>
            <person name="Plumb R.W."/>
            <person name="Rogers J."/>
            <person name="Schein J.E."/>
            <person name="Sohrmann M."/>
            <person name="Spieth J."/>
            <person name="Stajich J.E."/>
            <person name="Wei C."/>
            <person name="Willey D."/>
            <person name="Wilson R.K."/>
            <person name="Durbin R."/>
            <person name="Waterston R.H."/>
        </authorList>
    </citation>
    <scope>NUCLEOTIDE SEQUENCE [LARGE SCALE GENOMIC DNA]</scope>
    <source>
        <strain evidence="10 11">AF16</strain>
    </source>
</reference>
<dbReference type="InterPro" id="IPR036236">
    <property type="entry name" value="Znf_C2H2_sf"/>
</dbReference>
<evidence type="ECO:0000256" key="7">
    <source>
        <dbReference type="PROSITE-ProRule" id="PRU00042"/>
    </source>
</evidence>
<feature type="region of interest" description="Disordered" evidence="8">
    <location>
        <begin position="318"/>
        <end position="362"/>
    </location>
</feature>
<dbReference type="OMA" id="KTHMRTR"/>
<keyword evidence="6" id="KW-0539">Nucleus</keyword>
<feature type="domain" description="C2H2-type" evidence="9">
    <location>
        <begin position="941"/>
        <end position="968"/>
    </location>
</feature>
<feature type="region of interest" description="Disordered" evidence="8">
    <location>
        <begin position="114"/>
        <end position="146"/>
    </location>
</feature>
<feature type="domain" description="C2H2-type" evidence="9">
    <location>
        <begin position="709"/>
        <end position="737"/>
    </location>
</feature>
<dbReference type="InterPro" id="IPR013087">
    <property type="entry name" value="Znf_C2H2_type"/>
</dbReference>
<dbReference type="WormBase" id="CBG08513">
    <property type="protein sequence ID" value="CBP39909"/>
    <property type="gene ID" value="WBGene00030290"/>
</dbReference>
<feature type="domain" description="C2H2-type" evidence="9">
    <location>
        <begin position="473"/>
        <end position="501"/>
    </location>
</feature>
<protein>
    <submittedName>
        <fullName evidence="10">Protein CBG08513</fullName>
    </submittedName>
</protein>
<keyword evidence="2" id="KW-0479">Metal-binding</keyword>
<dbReference type="PANTHER" id="PTHR24381:SF393">
    <property type="entry name" value="CHROMATIN-LINKED ADAPTOR FOR MSL PROTEINS, ISOFORM B"/>
    <property type="match status" value="1"/>
</dbReference>
<dbReference type="Proteomes" id="UP000008549">
    <property type="component" value="Unassembled WGS sequence"/>
</dbReference>
<dbReference type="KEGG" id="cbr:CBG_08513"/>
<feature type="domain" description="C2H2-type" evidence="9">
    <location>
        <begin position="970"/>
        <end position="997"/>
    </location>
</feature>
<reference evidence="10 11" key="2">
    <citation type="journal article" date="2011" name="PLoS Genet.">
        <title>Caenorhabditis briggsae recombinant inbred line genotypes reveal inter-strain incompatibility and the evolution of recombination.</title>
        <authorList>
            <person name="Ross J.A."/>
            <person name="Koboldt D.C."/>
            <person name="Staisch J.E."/>
            <person name="Chamberlin H.M."/>
            <person name="Gupta B.P."/>
            <person name="Miller R.D."/>
            <person name="Baird S.E."/>
            <person name="Haag E.S."/>
        </authorList>
    </citation>
    <scope>NUCLEOTIDE SEQUENCE [LARGE SCALE GENOMIC DNA]</scope>
    <source>
        <strain evidence="10 11">AF16</strain>
    </source>
</reference>
<feature type="domain" description="C2H2-type" evidence="9">
    <location>
        <begin position="409"/>
        <end position="437"/>
    </location>
</feature>
<accession>A8X6R2</accession>
<keyword evidence="3" id="KW-0677">Repeat</keyword>
<dbReference type="Gene3D" id="3.30.160.60">
    <property type="entry name" value="Classic Zinc Finger"/>
    <property type="match status" value="9"/>
</dbReference>
<dbReference type="GO" id="GO:0008270">
    <property type="term" value="F:zinc ion binding"/>
    <property type="evidence" value="ECO:0007669"/>
    <property type="project" value="UniProtKB-KW"/>
</dbReference>
<feature type="domain" description="C2H2-type" evidence="9">
    <location>
        <begin position="177"/>
        <end position="205"/>
    </location>
</feature>
<dbReference type="FunFam" id="3.30.160.60:FF:000624">
    <property type="entry name" value="zinc finger protein 697"/>
    <property type="match status" value="1"/>
</dbReference>
<sequence length="1321" mass="151957">MDYDPSQQYRERHNASWDRIRHENASSVRSEPADPSYQYNSFDDHFDFQPTYQEQVVVNNNNYNAQQDQQQQLLDLDYIPIDPNQEIIDHNVQIHPNQSYQSVQPIEQVVQYETVPEFEEESEEEEEDLTDSSESSDSDSDDEIDRPDIYCMDCHSKIEDTNRHDLDTCQRSKPPKFQCSLCDLEFNFEKNLRVHKILEHSDSTSFESGTVCPFCKTDPKQTNPTKFSRFSAYIGHLKIHVEADHLACAECGLEFDNERERNLHIRRDHSEEVYELSFCPKCQKVIPLEETVAHSLLHSSEKFVLVRIRERAELKFLKEHRNKRNTKASQKSAPPSAKNPKNLLSKLQTKSSPAGKKRKPAVRERKFKCDECEKAFVRPAELARHTMIHIRNYAAQIPVTPETPAIPKWKCAICFKEYAHRTGLAEHSRNVHGNPKQYICQICGTSFTKKSNHDRHMLSIHPLDQDPKDQSKYQCPDCPTVFNTKGSLTRHKRSAHNNTSYLRPGMIAPICERHICKACRREYTSKKSLEMHMRTHLASEYRWRDLQGGGERKCDFCEKSFVLRASLIWHMQKHYEEQENEEDGDSDQQPYCALCDLNFPNPQELRQHQDEQHSVICGVCHQKFSSRQVYEDHICNRRFSKNQMLPSNRVVICRQCRPPQRLTTARQIKEHRAQHLPRKTHLCWTCHKSFRTAQLLSMHAEEVHDRQPVQCAHCPQVFHSRVALKQHTRTCHGGDINYQCVVHVDRSMAMSAQSFAEYGIAGEHPDEHANRAHSVTEWMDPEEENEQEMQYAPMVPAVSNQNSNHQGRGTVVGDSPIRCEVCHHLYDNLDLLCEHWHGSETDSDHAYRIVNCPLCDNRSTGTAEAANHLRNAHLFSRPRILPIQAQPSSDSLALALVPTANTIQQPVATKKGHQCTVCSKILTRKNDLDRHMKIHTGKKDFICPECGKGFRLKSTLKNHMATHSDEPPQIQCTVCQKEFFEKKTLVIHMRIHTGEQPFKCRFCDLHFRTTSMQKTHEKKCAYGGPNRPILPDPSARATSSFQPQFDVPQDDVNRTITQISTLPDQQLRLSKNSAFAAIDEMDQVATSGDSSIYIITKPITPLQYVVIVQKARPQEGTVRDTVDTVSEVRIHQLQESTNLTIVLHGDMRLSLNTVKMLEMIQAIRHDDVYKYRVAVGEDFQYMDIDQLFAIFAHNKTTSGVSSFIRRCEICEVDLLTKRASDAHFYSEDHETAQVIQLKEATVTLNNYFQLMSRNQIPAVSVDRNLGMPNMAAAPGPSDLNCKLCGSRFLDMNSLLNHIRSEHDEPPVIMPPRPVAHTAPIN</sequence>
<dbReference type="SUPFAM" id="SSF57667">
    <property type="entry name" value="beta-beta-alpha zinc fingers"/>
    <property type="match status" value="5"/>
</dbReference>
<dbReference type="PROSITE" id="PS50157">
    <property type="entry name" value="ZINC_FINGER_C2H2_2"/>
    <property type="match status" value="14"/>
</dbReference>
<dbReference type="HOGENOM" id="CLU_007369_0_0_1"/>
<evidence type="ECO:0000256" key="5">
    <source>
        <dbReference type="ARBA" id="ARBA00022833"/>
    </source>
</evidence>
<evidence type="ECO:0000256" key="6">
    <source>
        <dbReference type="ARBA" id="ARBA00023242"/>
    </source>
</evidence>
<dbReference type="Pfam" id="PF12874">
    <property type="entry name" value="zf-met"/>
    <property type="match status" value="1"/>
</dbReference>
<dbReference type="GO" id="GO:0005634">
    <property type="term" value="C:nucleus"/>
    <property type="evidence" value="ECO:0000318"/>
    <property type="project" value="GO_Central"/>
</dbReference>
<gene>
    <name evidence="10 12" type="ORF">CBG08513</name>
    <name evidence="10" type="ORF">CBG_08513</name>
</gene>
<dbReference type="GeneID" id="8582450"/>
<proteinExistence type="predicted"/>
<dbReference type="PROSITE" id="PS00028">
    <property type="entry name" value="ZINC_FINGER_C2H2_1"/>
    <property type="match status" value="15"/>
</dbReference>
<dbReference type="GO" id="GO:0006357">
    <property type="term" value="P:regulation of transcription by RNA polymerase II"/>
    <property type="evidence" value="ECO:0000318"/>
    <property type="project" value="GO_Central"/>
</dbReference>
<dbReference type="FunFam" id="3.30.160.60:FF:000446">
    <property type="entry name" value="Zinc finger protein"/>
    <property type="match status" value="1"/>
</dbReference>
<dbReference type="InParanoid" id="A8X6R2"/>
<dbReference type="GO" id="GO:0000122">
    <property type="term" value="P:negative regulation of transcription by RNA polymerase II"/>
    <property type="evidence" value="ECO:0007669"/>
    <property type="project" value="UniProtKB-ARBA"/>
</dbReference>
<feature type="compositionally biased region" description="Acidic residues" evidence="8">
    <location>
        <begin position="116"/>
        <end position="145"/>
    </location>
</feature>
<keyword evidence="11" id="KW-1185">Reference proteome</keyword>
<dbReference type="FunFam" id="3.30.160.60:FF:003104">
    <property type="entry name" value="Protein CBG08513"/>
    <property type="match status" value="1"/>
</dbReference>
<feature type="domain" description="C2H2-type" evidence="9">
    <location>
        <begin position="681"/>
        <end position="709"/>
    </location>
</feature>
<feature type="domain" description="C2H2-type" evidence="9">
    <location>
        <begin position="913"/>
        <end position="940"/>
    </location>
</feature>
<evidence type="ECO:0000256" key="3">
    <source>
        <dbReference type="ARBA" id="ARBA00022737"/>
    </source>
</evidence>
<feature type="domain" description="C2H2-type" evidence="9">
    <location>
        <begin position="246"/>
        <end position="274"/>
    </location>
</feature>
<comment type="subcellular location">
    <subcellularLocation>
        <location evidence="1">Nucleus</location>
    </subcellularLocation>
</comment>
<evidence type="ECO:0000256" key="2">
    <source>
        <dbReference type="ARBA" id="ARBA00022723"/>
    </source>
</evidence>
<dbReference type="RefSeq" id="XP_045093780.1">
    <property type="nucleotide sequence ID" value="XM_045241251.1"/>
</dbReference>
<feature type="domain" description="C2H2-type" evidence="9">
    <location>
        <begin position="1279"/>
        <end position="1306"/>
    </location>
</feature>
<evidence type="ECO:0000256" key="4">
    <source>
        <dbReference type="ARBA" id="ARBA00022771"/>
    </source>
</evidence>
<keyword evidence="4 7" id="KW-0863">Zinc-finger</keyword>
<feature type="domain" description="C2H2-type" evidence="9">
    <location>
        <begin position="438"/>
        <end position="466"/>
    </location>
</feature>
<dbReference type="EMBL" id="HE601507">
    <property type="protein sequence ID" value="CAP28323.2"/>
    <property type="molecule type" value="Genomic_DNA"/>
</dbReference>
<dbReference type="CTD" id="8582450"/>
<name>A8X6R2_CAEBR</name>
<feature type="domain" description="C2H2-type" evidence="9">
    <location>
        <begin position="552"/>
        <end position="579"/>
    </location>
</feature>